<sequence>MSEMKHAIQWTTRNQLEDSHVVDDLDLLSHTHEQMYMMITSAAATASESLGLNIHKGKSKILKYNMECTDTISLEEEDLQDVEPFMYIVSSIIDIQGGSDAEGKVMIGKVRQHSYSWRTCGTQNNCQPISKSIRTSKQFSYMEVKHGELLQPSSKRDKYL</sequence>
<evidence type="ECO:0000313" key="2">
    <source>
        <dbReference type="Proteomes" id="UP000277204"/>
    </source>
</evidence>
<dbReference type="Proteomes" id="UP000277204">
    <property type="component" value="Unassembled WGS sequence"/>
</dbReference>
<accession>A0A183M2F4</accession>
<reference evidence="1 2" key="1">
    <citation type="submission" date="2018-11" db="EMBL/GenBank/DDBJ databases">
        <authorList>
            <consortium name="Pathogen Informatics"/>
        </authorList>
    </citation>
    <scope>NUCLEOTIDE SEQUENCE [LARGE SCALE GENOMIC DNA]</scope>
    <source>
        <strain evidence="1 2">Zambia</strain>
    </source>
</reference>
<name>A0A183M2F4_9TREM</name>
<organism evidence="1 2">
    <name type="scientific">Schistosoma margrebowiei</name>
    <dbReference type="NCBI Taxonomy" id="48269"/>
    <lineage>
        <taxon>Eukaryota</taxon>
        <taxon>Metazoa</taxon>
        <taxon>Spiralia</taxon>
        <taxon>Lophotrochozoa</taxon>
        <taxon>Platyhelminthes</taxon>
        <taxon>Trematoda</taxon>
        <taxon>Digenea</taxon>
        <taxon>Strigeidida</taxon>
        <taxon>Schistosomatoidea</taxon>
        <taxon>Schistosomatidae</taxon>
        <taxon>Schistosoma</taxon>
    </lineage>
</organism>
<gene>
    <name evidence="1" type="ORF">SMRZ_LOCUS10229</name>
</gene>
<dbReference type="AlphaFoldDB" id="A0A183M2F4"/>
<proteinExistence type="predicted"/>
<dbReference type="EMBL" id="UZAI01005188">
    <property type="protein sequence ID" value="VDO89474.1"/>
    <property type="molecule type" value="Genomic_DNA"/>
</dbReference>
<evidence type="ECO:0000313" key="1">
    <source>
        <dbReference type="EMBL" id="VDO89474.1"/>
    </source>
</evidence>
<protein>
    <submittedName>
        <fullName evidence="1">Uncharacterized protein</fullName>
    </submittedName>
</protein>
<keyword evidence="2" id="KW-1185">Reference proteome</keyword>